<evidence type="ECO:0000313" key="2">
    <source>
        <dbReference type="EMBL" id="SMR01306.1"/>
    </source>
</evidence>
<organism evidence="2 3">
    <name type="scientific">Xanthomonas fragariae</name>
    <dbReference type="NCBI Taxonomy" id="48664"/>
    <lineage>
        <taxon>Bacteria</taxon>
        <taxon>Pseudomonadati</taxon>
        <taxon>Pseudomonadota</taxon>
        <taxon>Gammaproteobacteria</taxon>
        <taxon>Lysobacterales</taxon>
        <taxon>Lysobacteraceae</taxon>
        <taxon>Xanthomonas</taxon>
    </lineage>
</organism>
<accession>A0ABY1RVE8</accession>
<dbReference type="Proteomes" id="UP000195877">
    <property type="component" value="Plasmid pPD885-27"/>
</dbReference>
<keyword evidence="2" id="KW-0614">Plasmid</keyword>
<name>A0ABY1RVE8_9XANT</name>
<feature type="region of interest" description="Disordered" evidence="1">
    <location>
        <begin position="40"/>
        <end position="74"/>
    </location>
</feature>
<evidence type="ECO:0000256" key="1">
    <source>
        <dbReference type="SAM" id="MobiDB-lite"/>
    </source>
</evidence>
<proteinExistence type="predicted"/>
<gene>
    <name evidence="2" type="ORF">PD885_04125</name>
</gene>
<geneLocation type="plasmid" evidence="3">
    <name>ppd885-27</name>
</geneLocation>
<evidence type="ECO:0000313" key="3">
    <source>
        <dbReference type="Proteomes" id="UP000195877"/>
    </source>
</evidence>
<sequence length="177" mass="17942">MIVGLYTDSPTGTDSSDWLATSWNAGGLEAEIAVSGMSRKSIGSNASSPDNDNAGGGAGGADSPTGTDSSDWLATSWNAGGLEAEIAVSGMSRKSIGSNASSPDNDNAGGGAGGADCMEVEARLRRCCRISWIRYGVGSAGRTRPSPRRRHLSQLRQRVLAVLGAAPIDGVGDSLIG</sequence>
<reference evidence="2 3" key="1">
    <citation type="submission" date="2017-05" db="EMBL/GenBank/DDBJ databases">
        <authorList>
            <person name="Blom J."/>
        </authorList>
    </citation>
    <scope>NUCLEOTIDE SEQUENCE [LARGE SCALE GENOMIC DNA]</scope>
    <source>
        <strain evidence="2">PD885</strain>
        <plasmid evidence="3">ppd885-27</plasmid>
    </source>
</reference>
<feature type="region of interest" description="Disordered" evidence="1">
    <location>
        <begin position="94"/>
        <end position="113"/>
    </location>
</feature>
<protein>
    <submittedName>
        <fullName evidence="2">Uncharacterized protein</fullName>
    </submittedName>
</protein>
<keyword evidence="3" id="KW-1185">Reference proteome</keyword>
<dbReference type="EMBL" id="LT853884">
    <property type="protein sequence ID" value="SMR01306.1"/>
    <property type="molecule type" value="Genomic_DNA"/>
</dbReference>